<protein>
    <submittedName>
        <fullName evidence="1">Uncharacterized protein</fullName>
    </submittedName>
</protein>
<dbReference type="EMBL" id="CM034392">
    <property type="protein sequence ID" value="KAJ0180340.1"/>
    <property type="molecule type" value="Genomic_DNA"/>
</dbReference>
<gene>
    <name evidence="1" type="ORF">K1T71_003744</name>
</gene>
<comment type="caution">
    <text evidence="1">The sequence shown here is derived from an EMBL/GenBank/DDBJ whole genome shotgun (WGS) entry which is preliminary data.</text>
</comment>
<reference evidence="1 2" key="1">
    <citation type="journal article" date="2021" name="Front. Genet.">
        <title>Chromosome-Level Genome Assembly Reveals Significant Gene Expansion in the Toll and IMD Signaling Pathways of Dendrolimus kikuchii.</title>
        <authorList>
            <person name="Zhou J."/>
            <person name="Wu P."/>
            <person name="Xiong Z."/>
            <person name="Liu N."/>
            <person name="Zhao N."/>
            <person name="Ji M."/>
            <person name="Qiu Y."/>
            <person name="Yang B."/>
        </authorList>
    </citation>
    <scope>NUCLEOTIDE SEQUENCE [LARGE SCALE GENOMIC DNA]</scope>
    <source>
        <strain evidence="1">Ann1</strain>
    </source>
</reference>
<sequence>MQALEVLKISSLSETVLKSLSQNRISTLFDFLDEEITKLSAITKLDISQVLAIRNEIFAKFSAPLANGSSLLVKSIIHKNKLNTGIQSLDTILDGGFPTGYITEICGLADSGKTQLCLQISINCVKQSDSNVLYVDTKGDFSAIRIQKMLDAYGCSPKEMALIMFKIKVVHIWTMEELIDFFKHLKKETIAVEKLSMIIIDSLPCLMFQHLGDDSKIGLTFLNTFVNYARYLCKELNVGVICVNIQTRWVDMDAADLDDEADTTDREHLYIEKKSRCLGKYWSHIPALVIKLDKVHDSNSSDTEQCSKVDVMVVKSNSLTNFNLKCILNICDLGVT</sequence>
<proteinExistence type="predicted"/>
<evidence type="ECO:0000313" key="1">
    <source>
        <dbReference type="EMBL" id="KAJ0180340.1"/>
    </source>
</evidence>
<organism evidence="1 2">
    <name type="scientific">Dendrolimus kikuchii</name>
    <dbReference type="NCBI Taxonomy" id="765133"/>
    <lineage>
        <taxon>Eukaryota</taxon>
        <taxon>Metazoa</taxon>
        <taxon>Ecdysozoa</taxon>
        <taxon>Arthropoda</taxon>
        <taxon>Hexapoda</taxon>
        <taxon>Insecta</taxon>
        <taxon>Pterygota</taxon>
        <taxon>Neoptera</taxon>
        <taxon>Endopterygota</taxon>
        <taxon>Lepidoptera</taxon>
        <taxon>Glossata</taxon>
        <taxon>Ditrysia</taxon>
        <taxon>Bombycoidea</taxon>
        <taxon>Lasiocampidae</taxon>
        <taxon>Dendrolimus</taxon>
    </lineage>
</organism>
<accession>A0ACC1D8Z6</accession>
<dbReference type="Proteomes" id="UP000824533">
    <property type="component" value="Linkage Group LG06"/>
</dbReference>
<keyword evidence="2" id="KW-1185">Reference proteome</keyword>
<evidence type="ECO:0000313" key="2">
    <source>
        <dbReference type="Proteomes" id="UP000824533"/>
    </source>
</evidence>
<name>A0ACC1D8Z6_9NEOP</name>